<dbReference type="InterPro" id="IPR043128">
    <property type="entry name" value="Rev_trsase/Diguanyl_cyclase"/>
</dbReference>
<dbReference type="EC" id="2.7.7.65" evidence="1"/>
<feature type="domain" description="GGDEF" evidence="5">
    <location>
        <begin position="184"/>
        <end position="321"/>
    </location>
</feature>
<dbReference type="SMART" id="SM00086">
    <property type="entry name" value="PAC"/>
    <property type="match status" value="1"/>
</dbReference>
<dbReference type="InterPro" id="IPR013655">
    <property type="entry name" value="PAS_fold_3"/>
</dbReference>
<evidence type="ECO:0000259" key="3">
    <source>
        <dbReference type="PROSITE" id="PS50112"/>
    </source>
</evidence>
<evidence type="ECO:0000256" key="2">
    <source>
        <dbReference type="ARBA" id="ARBA00034247"/>
    </source>
</evidence>
<dbReference type="InterPro" id="IPR035965">
    <property type="entry name" value="PAS-like_dom_sf"/>
</dbReference>
<organism evidence="6 7">
    <name type="scientific">Duganella aquatilis</name>
    <dbReference type="NCBI Taxonomy" id="2666082"/>
    <lineage>
        <taxon>Bacteria</taxon>
        <taxon>Pseudomonadati</taxon>
        <taxon>Pseudomonadota</taxon>
        <taxon>Betaproteobacteria</taxon>
        <taxon>Burkholderiales</taxon>
        <taxon>Oxalobacteraceae</taxon>
        <taxon>Telluria group</taxon>
        <taxon>Duganella</taxon>
    </lineage>
</organism>
<evidence type="ECO:0000313" key="7">
    <source>
        <dbReference type="Proteomes" id="UP000439986"/>
    </source>
</evidence>
<evidence type="ECO:0000256" key="1">
    <source>
        <dbReference type="ARBA" id="ARBA00012528"/>
    </source>
</evidence>
<dbReference type="InterPro" id="IPR000700">
    <property type="entry name" value="PAS-assoc_C"/>
</dbReference>
<evidence type="ECO:0000259" key="4">
    <source>
        <dbReference type="PROSITE" id="PS50113"/>
    </source>
</evidence>
<comment type="catalytic activity">
    <reaction evidence="2">
        <text>2 GTP = 3',3'-c-di-GMP + 2 diphosphate</text>
        <dbReference type="Rhea" id="RHEA:24898"/>
        <dbReference type="ChEBI" id="CHEBI:33019"/>
        <dbReference type="ChEBI" id="CHEBI:37565"/>
        <dbReference type="ChEBI" id="CHEBI:58805"/>
        <dbReference type="EC" id="2.7.7.65"/>
    </reaction>
</comment>
<dbReference type="SUPFAM" id="SSF55785">
    <property type="entry name" value="PYP-like sensor domain (PAS domain)"/>
    <property type="match status" value="1"/>
</dbReference>
<dbReference type="GO" id="GO:0052621">
    <property type="term" value="F:diguanylate cyclase activity"/>
    <property type="evidence" value="ECO:0007669"/>
    <property type="project" value="UniProtKB-EC"/>
</dbReference>
<dbReference type="CDD" id="cd01949">
    <property type="entry name" value="GGDEF"/>
    <property type="match status" value="1"/>
</dbReference>
<evidence type="ECO:0000313" key="6">
    <source>
        <dbReference type="EMBL" id="MRW85648.1"/>
    </source>
</evidence>
<sequence>MVAFPPFSFRPMTSSPLDASVYRTLLESTRAIPWQIDWATMQFTYIGPQIEELLGWKQSSWLSVNDWAERIHEEDRQKTVDFCVAQSQSGVDHEADYRALTNDGDYVWIRDVVHVVRNADGSVASLVGFMFDITARKQAEDKILQLQRELEVLSYRDSLTGVANRRMFDTLYPVEWAKARATGEPLSLVVIDIDYFKQYNDHYGHVQGDECLRRVAQALDTGASRARDLCARFGGEEFVLLLPSTDEAAALNVAERCRKLLAQKEIPHARSGVGRQITTSMGVGTIVPGSQDDPSVFLDRIDRRLYQAKSAGRDRICDSEA</sequence>
<feature type="domain" description="PAC" evidence="4">
    <location>
        <begin position="93"/>
        <end position="145"/>
    </location>
</feature>
<dbReference type="PROSITE" id="PS50113">
    <property type="entry name" value="PAC"/>
    <property type="match status" value="1"/>
</dbReference>
<dbReference type="InterPro" id="IPR000160">
    <property type="entry name" value="GGDEF_dom"/>
</dbReference>
<evidence type="ECO:0000259" key="5">
    <source>
        <dbReference type="PROSITE" id="PS50887"/>
    </source>
</evidence>
<dbReference type="InterPro" id="IPR001610">
    <property type="entry name" value="PAC"/>
</dbReference>
<dbReference type="InterPro" id="IPR000014">
    <property type="entry name" value="PAS"/>
</dbReference>
<dbReference type="SMART" id="SM00267">
    <property type="entry name" value="GGDEF"/>
    <property type="match status" value="1"/>
</dbReference>
<dbReference type="InterPro" id="IPR029787">
    <property type="entry name" value="Nucleotide_cyclase"/>
</dbReference>
<dbReference type="PROSITE" id="PS50887">
    <property type="entry name" value="GGDEF"/>
    <property type="match status" value="1"/>
</dbReference>
<gene>
    <name evidence="6" type="ORF">GJ698_16315</name>
</gene>
<dbReference type="NCBIfam" id="TIGR00254">
    <property type="entry name" value="GGDEF"/>
    <property type="match status" value="1"/>
</dbReference>
<dbReference type="FunFam" id="3.30.70.270:FF:000001">
    <property type="entry name" value="Diguanylate cyclase domain protein"/>
    <property type="match status" value="1"/>
</dbReference>
<dbReference type="CDD" id="cd00130">
    <property type="entry name" value="PAS"/>
    <property type="match status" value="1"/>
</dbReference>
<accession>A0A844D0J5</accession>
<dbReference type="SUPFAM" id="SSF55073">
    <property type="entry name" value="Nucleotide cyclase"/>
    <property type="match status" value="1"/>
</dbReference>
<dbReference type="Gene3D" id="3.30.450.20">
    <property type="entry name" value="PAS domain"/>
    <property type="match status" value="1"/>
</dbReference>
<dbReference type="AlphaFoldDB" id="A0A844D0J5"/>
<dbReference type="NCBIfam" id="TIGR00229">
    <property type="entry name" value="sensory_box"/>
    <property type="match status" value="1"/>
</dbReference>
<protein>
    <recommendedName>
        <fullName evidence="1">diguanylate cyclase</fullName>
        <ecNumber evidence="1">2.7.7.65</ecNumber>
    </recommendedName>
</protein>
<dbReference type="GO" id="GO:1902201">
    <property type="term" value="P:negative regulation of bacterial-type flagellum-dependent cell motility"/>
    <property type="evidence" value="ECO:0007669"/>
    <property type="project" value="TreeGrafter"/>
</dbReference>
<dbReference type="PANTHER" id="PTHR45138:SF9">
    <property type="entry name" value="DIGUANYLATE CYCLASE DGCM-RELATED"/>
    <property type="match status" value="1"/>
</dbReference>
<reference evidence="6 7" key="1">
    <citation type="submission" date="2019-11" db="EMBL/GenBank/DDBJ databases">
        <title>Novel species isolated from a subtropical stream in China.</title>
        <authorList>
            <person name="Lu H."/>
        </authorList>
    </citation>
    <scope>NUCLEOTIDE SEQUENCE [LARGE SCALE GENOMIC DNA]</scope>
    <source>
        <strain evidence="6 7">FT26W</strain>
    </source>
</reference>
<dbReference type="EMBL" id="WKJL01000011">
    <property type="protein sequence ID" value="MRW85648.1"/>
    <property type="molecule type" value="Genomic_DNA"/>
</dbReference>
<dbReference type="GO" id="GO:0043709">
    <property type="term" value="P:cell adhesion involved in single-species biofilm formation"/>
    <property type="evidence" value="ECO:0007669"/>
    <property type="project" value="TreeGrafter"/>
</dbReference>
<dbReference type="PROSITE" id="PS50112">
    <property type="entry name" value="PAS"/>
    <property type="match status" value="1"/>
</dbReference>
<feature type="domain" description="PAS" evidence="3">
    <location>
        <begin position="18"/>
        <end position="77"/>
    </location>
</feature>
<dbReference type="Gene3D" id="3.30.70.270">
    <property type="match status" value="1"/>
</dbReference>
<dbReference type="InterPro" id="IPR050469">
    <property type="entry name" value="Diguanylate_Cyclase"/>
</dbReference>
<dbReference type="GO" id="GO:0005886">
    <property type="term" value="C:plasma membrane"/>
    <property type="evidence" value="ECO:0007669"/>
    <property type="project" value="TreeGrafter"/>
</dbReference>
<dbReference type="PANTHER" id="PTHR45138">
    <property type="entry name" value="REGULATORY COMPONENTS OF SENSORY TRANSDUCTION SYSTEM"/>
    <property type="match status" value="1"/>
</dbReference>
<dbReference type="Proteomes" id="UP000439986">
    <property type="component" value="Unassembled WGS sequence"/>
</dbReference>
<keyword evidence="7" id="KW-1185">Reference proteome</keyword>
<proteinExistence type="predicted"/>
<name>A0A844D0J5_9BURK</name>
<dbReference type="Pfam" id="PF00990">
    <property type="entry name" value="GGDEF"/>
    <property type="match status" value="1"/>
</dbReference>
<dbReference type="SMART" id="SM00091">
    <property type="entry name" value="PAS"/>
    <property type="match status" value="1"/>
</dbReference>
<dbReference type="Pfam" id="PF08447">
    <property type="entry name" value="PAS_3"/>
    <property type="match status" value="1"/>
</dbReference>
<comment type="caution">
    <text evidence="6">The sequence shown here is derived from an EMBL/GenBank/DDBJ whole genome shotgun (WGS) entry which is preliminary data.</text>
</comment>